<dbReference type="Pfam" id="PF07679">
    <property type="entry name" value="I-set"/>
    <property type="match status" value="5"/>
</dbReference>
<keyword evidence="3 12" id="KW-0732">Signal</keyword>
<dbReference type="FunFam" id="2.60.40.10:FF:000302">
    <property type="entry name" value="Down syndrome cell adhesion molecule, isoform D"/>
    <property type="match status" value="1"/>
</dbReference>
<evidence type="ECO:0000259" key="13">
    <source>
        <dbReference type="PROSITE" id="PS50835"/>
    </source>
</evidence>
<dbReference type="SMART" id="SM00408">
    <property type="entry name" value="IGc2"/>
    <property type="match status" value="9"/>
</dbReference>
<dbReference type="Gene3D" id="2.60.40.10">
    <property type="entry name" value="Immunoglobulins"/>
    <property type="match status" value="16"/>
</dbReference>
<dbReference type="FunFam" id="2.60.40.10:FF:000498">
    <property type="entry name" value="Down syndrome cell adhesion molecule, isoform J"/>
    <property type="match status" value="1"/>
</dbReference>
<dbReference type="InterPro" id="IPR056754">
    <property type="entry name" value="DSCAM/DSCAML_C"/>
</dbReference>
<dbReference type="FunFam" id="2.60.40.10:FF:000310">
    <property type="entry name" value="Down syndrome cell adhesion molecule, isoform D"/>
    <property type="match status" value="1"/>
</dbReference>
<feature type="signal peptide" evidence="12">
    <location>
        <begin position="1"/>
        <end position="17"/>
    </location>
</feature>
<feature type="domain" description="Fibronectin type-III" evidence="14">
    <location>
        <begin position="1114"/>
        <end position="1210"/>
    </location>
</feature>
<dbReference type="FunFam" id="2.60.40.10:FF:000324">
    <property type="entry name" value="Down syndrome cell adhesion molecule, isoform D"/>
    <property type="match status" value="1"/>
</dbReference>
<feature type="domain" description="Ig-like" evidence="13">
    <location>
        <begin position="336"/>
        <end position="415"/>
    </location>
</feature>
<dbReference type="CDD" id="cd00063">
    <property type="entry name" value="FN3"/>
    <property type="match status" value="6"/>
</dbReference>
<dbReference type="EnsemblMetazoa" id="XM_019906577.1">
    <property type="protein sequence ID" value="XP_019762136.1"/>
    <property type="gene ID" value="LOC109539060"/>
</dbReference>
<organism evidence="15 16">
    <name type="scientific">Dendroctonus ponderosae</name>
    <name type="common">Mountain pine beetle</name>
    <dbReference type="NCBI Taxonomy" id="77166"/>
    <lineage>
        <taxon>Eukaryota</taxon>
        <taxon>Metazoa</taxon>
        <taxon>Ecdysozoa</taxon>
        <taxon>Arthropoda</taxon>
        <taxon>Hexapoda</taxon>
        <taxon>Insecta</taxon>
        <taxon>Pterygota</taxon>
        <taxon>Neoptera</taxon>
        <taxon>Endopterygota</taxon>
        <taxon>Coleoptera</taxon>
        <taxon>Polyphaga</taxon>
        <taxon>Cucujiformia</taxon>
        <taxon>Curculionidae</taxon>
        <taxon>Scolytinae</taxon>
        <taxon>Dendroctonus</taxon>
    </lineage>
</organism>
<evidence type="ECO:0000256" key="9">
    <source>
        <dbReference type="ARBA" id="ARBA00023319"/>
    </source>
</evidence>
<evidence type="ECO:0000256" key="12">
    <source>
        <dbReference type="SAM" id="SignalP"/>
    </source>
</evidence>
<feature type="domain" description="Fibronectin type-III" evidence="14">
    <location>
        <begin position="1406"/>
        <end position="1499"/>
    </location>
</feature>
<reference evidence="16" key="1">
    <citation type="journal article" date="2013" name="Genome Biol.">
        <title>Draft genome of the mountain pine beetle, Dendroctonus ponderosae Hopkins, a major forest pest.</title>
        <authorList>
            <person name="Keeling C.I."/>
            <person name="Yuen M.M."/>
            <person name="Liao N.Y."/>
            <person name="Docking T.R."/>
            <person name="Chan S.K."/>
            <person name="Taylor G.A."/>
            <person name="Palmquist D.L."/>
            <person name="Jackman S.D."/>
            <person name="Nguyen A."/>
            <person name="Li M."/>
            <person name="Henderson H."/>
            <person name="Janes J.K."/>
            <person name="Zhao Y."/>
            <person name="Pandoh P."/>
            <person name="Moore R."/>
            <person name="Sperling F.A."/>
            <person name="Huber D.P."/>
            <person name="Birol I."/>
            <person name="Jones S.J."/>
            <person name="Bohlmann J."/>
        </authorList>
    </citation>
    <scope>NUCLEOTIDE SEQUENCE</scope>
</reference>
<dbReference type="GO" id="GO:0016020">
    <property type="term" value="C:membrane"/>
    <property type="evidence" value="ECO:0007669"/>
    <property type="project" value="UniProtKB-SubCell"/>
</dbReference>
<evidence type="ECO:0000256" key="10">
    <source>
        <dbReference type="SAM" id="MobiDB-lite"/>
    </source>
</evidence>
<keyword evidence="9" id="KW-0393">Immunoglobulin domain</keyword>
<dbReference type="FunFam" id="2.60.40.10:FF:000311">
    <property type="entry name" value="Down syndrome cell adhesion molecule, isoform D"/>
    <property type="match status" value="1"/>
</dbReference>
<evidence type="ECO:0000256" key="3">
    <source>
        <dbReference type="ARBA" id="ARBA00022729"/>
    </source>
</evidence>
<evidence type="ECO:0000256" key="2">
    <source>
        <dbReference type="ARBA" id="ARBA00022692"/>
    </source>
</evidence>
<dbReference type="SUPFAM" id="SSF48726">
    <property type="entry name" value="Immunoglobulin"/>
    <property type="match status" value="9"/>
</dbReference>
<accession>A0AAR5PMX6</accession>
<dbReference type="FunFam" id="2.60.40.10:FF:000017">
    <property type="entry name" value="Down syndrome cell adhesion molecule b"/>
    <property type="match status" value="2"/>
</dbReference>
<evidence type="ECO:0000259" key="14">
    <source>
        <dbReference type="PROSITE" id="PS50853"/>
    </source>
</evidence>
<dbReference type="PANTHER" id="PTHR10075:SF100">
    <property type="entry name" value="FASCICLIN-2"/>
    <property type="match status" value="1"/>
</dbReference>
<evidence type="ECO:0000256" key="7">
    <source>
        <dbReference type="ARBA" id="ARBA00023136"/>
    </source>
</evidence>
<dbReference type="InterPro" id="IPR007110">
    <property type="entry name" value="Ig-like_dom"/>
</dbReference>
<dbReference type="InterPro" id="IPR036116">
    <property type="entry name" value="FN3_sf"/>
</dbReference>
<keyword evidence="7 11" id="KW-0472">Membrane</keyword>
<dbReference type="InterPro" id="IPR003599">
    <property type="entry name" value="Ig_sub"/>
</dbReference>
<dbReference type="FunFam" id="2.60.40.10:FF:000308">
    <property type="entry name" value="Down syndrome cell adhesion molecule, isoform D"/>
    <property type="match status" value="1"/>
</dbReference>
<dbReference type="Pfam" id="PF13927">
    <property type="entry name" value="Ig_3"/>
    <property type="match status" value="3"/>
</dbReference>
<keyword evidence="4" id="KW-0677">Repeat</keyword>
<dbReference type="InterPro" id="IPR021012">
    <property type="entry name" value="Dscam1_C"/>
</dbReference>
<feature type="compositionally biased region" description="Polar residues" evidence="10">
    <location>
        <begin position="1804"/>
        <end position="1815"/>
    </location>
</feature>
<dbReference type="FunFam" id="2.60.40.10:FF:000410">
    <property type="entry name" value="Down syndrome cell adhesion molecule, isoform H"/>
    <property type="match status" value="1"/>
</dbReference>
<evidence type="ECO:0000256" key="11">
    <source>
        <dbReference type="SAM" id="Phobius"/>
    </source>
</evidence>
<dbReference type="InterPro" id="IPR003598">
    <property type="entry name" value="Ig_sub2"/>
</dbReference>
<evidence type="ECO:0000313" key="15">
    <source>
        <dbReference type="EnsemblMetazoa" id="XP_019762136.1"/>
    </source>
</evidence>
<dbReference type="FunFam" id="2.60.40.10:FF:000394">
    <property type="entry name" value="Down syndrome cell adhesion molecule, isoform J"/>
    <property type="match status" value="1"/>
</dbReference>
<feature type="domain" description="Ig-like" evidence="13">
    <location>
        <begin position="1314"/>
        <end position="1404"/>
    </location>
</feature>
<dbReference type="GO" id="GO:0048812">
    <property type="term" value="P:neuron projection morphogenesis"/>
    <property type="evidence" value="ECO:0007669"/>
    <property type="project" value="UniProtKB-ARBA"/>
</dbReference>
<dbReference type="GO" id="GO:0042802">
    <property type="term" value="F:identical protein binding"/>
    <property type="evidence" value="ECO:0007669"/>
    <property type="project" value="UniProtKB-ARBA"/>
</dbReference>
<dbReference type="InterPro" id="IPR003961">
    <property type="entry name" value="FN3_dom"/>
</dbReference>
<dbReference type="PANTHER" id="PTHR10075">
    <property type="entry name" value="BASIGIN RELATED"/>
    <property type="match status" value="1"/>
</dbReference>
<dbReference type="PROSITE" id="PS50853">
    <property type="entry name" value="FN3"/>
    <property type="match status" value="6"/>
</dbReference>
<dbReference type="FunFam" id="2.60.40.10:FF:000719">
    <property type="entry name" value="nephrin isoform X1"/>
    <property type="match status" value="1"/>
</dbReference>
<dbReference type="PROSITE" id="PS50835">
    <property type="entry name" value="IG_LIKE"/>
    <property type="match status" value="9"/>
</dbReference>
<feature type="chain" id="PRO_5043456718" description="Down syndrome cell adhesion molecule-like protein Dscam2" evidence="12">
    <location>
        <begin position="18"/>
        <end position="1981"/>
    </location>
</feature>
<feature type="domain" description="Ig-like" evidence="13">
    <location>
        <begin position="612"/>
        <end position="706"/>
    </location>
</feature>
<keyword evidence="8" id="KW-1015">Disulfide bond</keyword>
<dbReference type="SMART" id="SM00060">
    <property type="entry name" value="FN3"/>
    <property type="match status" value="6"/>
</dbReference>
<evidence type="ECO:0000313" key="16">
    <source>
        <dbReference type="Proteomes" id="UP000019118"/>
    </source>
</evidence>
<feature type="domain" description="Ig-like" evidence="13">
    <location>
        <begin position="238"/>
        <end position="332"/>
    </location>
</feature>
<keyword evidence="6 11" id="KW-1133">Transmembrane helix</keyword>
<feature type="domain" description="Ig-like" evidence="13">
    <location>
        <begin position="24"/>
        <end position="117"/>
    </location>
</feature>
<feature type="domain" description="Ig-like" evidence="13">
    <location>
        <begin position="807"/>
        <end position="899"/>
    </location>
</feature>
<evidence type="ECO:0000256" key="4">
    <source>
        <dbReference type="ARBA" id="ARBA00022737"/>
    </source>
</evidence>
<dbReference type="CDD" id="cd20956">
    <property type="entry name" value="IgI_4_Dscam"/>
    <property type="match status" value="1"/>
</dbReference>
<feature type="region of interest" description="Disordered" evidence="10">
    <location>
        <begin position="1804"/>
        <end position="1823"/>
    </location>
</feature>
<feature type="transmembrane region" description="Helical" evidence="11">
    <location>
        <begin position="1623"/>
        <end position="1646"/>
    </location>
</feature>
<sequence length="1981" mass="218922">MLLGVLLVAFAVFSVRAEDDTAGPVFLKEPPNRVDFSNTTGAVVECSASGNPPPDIIWVRSDGSAVGDVPGLRQVLANGNLVFPPFRAEDYRQEVHAQVYACLAKNSVGSINSRDVNVRAVVKQFYETRVTDEFVLKGNTGILKCIVPSFVTDFVQVEAWVADDDSATYLYNPKEKSNKMDSKYLVLPSGELHIRDVGPEDGYKSYQCRTKHRLTGETRLSATKGRLVITEPTNNVAPKSTIRKYGGNVYQETNNGSDIIMPCDVSGFPLPKFRWYKFIEGTSRKQAVTLNDRVKQVAGTLIIREAKVEDSGKYLCVVNNSVGGESVETVLTVTAPLKASIEPKVQTVDFGRPAVFTCKFEGNPIKTVSWLKDGSKMEHTDAVLRIDAVRKEDKGMYQCFIRNDQESAEATGELKLGGRFEPPQIRHAFNEETVQPGNSVFLKCIASGNPTPEITWELYGRRLSNNDRFQIGQYVTVNGDIVSHLNITGIHTNDGGLYRCNANSKVGSADHSARINVYGLPFVRSMEKQAIVAGGTLIVHCPFAGHPVDTVVWERDGRLLPINRKQKVFPNGTLIIENVERASDQATYVCVAKNSQGYSARGSLDVQIMVIPQVLPLDFGEESVNSGESASLSCSVVKGDLPIKISWFHNNENIESGNDGIVISRVSKKLSTLSIDNVYEGHSGTYQCVAGNVAGNASFSAELHVNVPPRWILEPTDKAFAQGSDAAVECKADGFPKPVVTWKRATGVSPGDYKDFKPNNPDVRVEDGTLMINNIQKTNEGYYLCEAVNGIGSGLSAVVLISVQAPPHFEVKFRNQTSRRGDPAVLQCEAKGEKPIGILWNINNKRLEPKGDNRYTIREEILPNGVLSDLSIKRTERSDSAIFTCVATNAFGSDDTNINMIVQEVPEVPYGLKVLDKSGKTVQLSWVSPYDGNSPIKKYIIEYKPSKSNWEKSSERVLIPGDQTEAGIFTLRPATTYHIRIVAENEIGSSDPSDTVTIITAEEVPGGPPTDIRVEAEDQHTLIVYWKPPVRDHWNGDIQGYYVGYKLANTDKPYLFETVEFLREEERKEHHLKITSLKTYTQYSVVVQAFNKIGAGPTSEEYKANTAEGVPEQPPDKATCTTLTAQTIRVSWVSPPLTSANGVIKGYKVIYGPSDSWFDEKTKDTKITASSETILHGLKKYTNYSMEVLTYTSGGDGVRTSPIACQTEQDVPESPTAVKALVMSSDAILVSWKPPTEPNGIVEYYMVYYKVAGDNDEKPKSQKIVPNIRNQNLSFQAKGLDSNLKYEFWVTAATTIGEGQPSKKVNVSPSNSVPAKTASFDDRFTTTYKEDVTLPCLAVGVPPPQITWSIKGVKFNANTNDRVRQQPDGSLFIRDVTRTDAGEYSCKVENDYGQDSVTHQLIVNAPPRAPQISLMSTTTNSLSIKIKPHESDGEQVHGYTIHYKPEFGEWENVQVGPATDKYTLEKLLCGTRYQLYVTAYNSIGTGDPSDNLNPKTKGEKPIIPSADKFIEVNSNSITLHLSAWSDGGCPMLYFVIEHKKKISSEWIQVSNNVKPGQNFILLDLDPAVWYHLRVTAHNNAGFNVAEYEFATLTVTGGTIAPARDMPGMRMLFPWIPDWVEWNIAVPVAATVVVVVVGIVVICVALSRKAHGPLQTRLRSDCMYDVVYNQSCNAASTIDKRRPDLRDELGYIAPPNRKLPPVPGSNYNTCDRIKRGTALRAHYRSHSTWDPRQRHLYEELRSRRGSNETVHTHRGMDDEICPYATFHLLGFREEMDPTKAMQFQTFPHPHAGTMGPSGINTPHQIHSRNGSQSMPRQGNRRYDRVGSQVKFTGNGSIYSPGPEYDDPANCAPEDEQYGSQYGGYGAPYDQYGSRGSIGRRSLGSLRIPPTSSSPEPPPPPPRNHDPSFNDSKDSNEISEAECDRDQLINSRTYGEDDQVMRGNAKDGMTHEEMRKLIERKLNETGQTTAANGGLTAYDTMAV</sequence>
<feature type="region of interest" description="Disordered" evidence="10">
    <location>
        <begin position="1830"/>
        <end position="1948"/>
    </location>
</feature>
<dbReference type="CDD" id="cd00096">
    <property type="entry name" value="Ig"/>
    <property type="match status" value="1"/>
</dbReference>
<dbReference type="Pfam" id="PF25059">
    <property type="entry name" value="FN3_DSCAM-DSCAML_C"/>
    <property type="match status" value="1"/>
</dbReference>
<dbReference type="CDD" id="cd20958">
    <property type="entry name" value="IgI_5_Dscam"/>
    <property type="match status" value="1"/>
</dbReference>
<keyword evidence="2 11" id="KW-0812">Transmembrane</keyword>
<dbReference type="InterPro" id="IPR013783">
    <property type="entry name" value="Ig-like_fold"/>
</dbReference>
<dbReference type="GO" id="GO:0007155">
    <property type="term" value="P:cell adhesion"/>
    <property type="evidence" value="ECO:0007669"/>
    <property type="project" value="UniProtKB-KW"/>
</dbReference>
<name>A0AAR5PMX6_DENPD</name>
<dbReference type="Proteomes" id="UP000019118">
    <property type="component" value="Unassembled WGS sequence"/>
</dbReference>
<feature type="compositionally biased region" description="Low complexity" evidence="10">
    <location>
        <begin position="1871"/>
        <end position="1892"/>
    </location>
</feature>
<proteinExistence type="predicted"/>
<reference evidence="15" key="2">
    <citation type="submission" date="2024-08" db="UniProtKB">
        <authorList>
            <consortium name="EnsemblMetazoa"/>
        </authorList>
    </citation>
    <scope>IDENTIFICATION</scope>
</reference>
<comment type="subcellular location">
    <subcellularLocation>
        <location evidence="1">Membrane</location>
        <topology evidence="1">Single-pass membrane protein</topology>
    </subcellularLocation>
</comment>
<evidence type="ECO:0000256" key="1">
    <source>
        <dbReference type="ARBA" id="ARBA00004167"/>
    </source>
</evidence>
<dbReference type="SUPFAM" id="SSF49265">
    <property type="entry name" value="Fibronectin type III"/>
    <property type="match status" value="3"/>
</dbReference>
<dbReference type="Pfam" id="PF12355">
    <property type="entry name" value="Dscam_C"/>
    <property type="match status" value="1"/>
</dbReference>
<dbReference type="InterPro" id="IPR013098">
    <property type="entry name" value="Ig_I-set"/>
</dbReference>
<feature type="domain" description="Ig-like" evidence="13">
    <location>
        <begin position="521"/>
        <end position="605"/>
    </location>
</feature>
<evidence type="ECO:0008006" key="17">
    <source>
        <dbReference type="Google" id="ProtNLM"/>
    </source>
</evidence>
<evidence type="ECO:0000256" key="5">
    <source>
        <dbReference type="ARBA" id="ARBA00022889"/>
    </source>
</evidence>
<dbReference type="SMART" id="SM00409">
    <property type="entry name" value="IG"/>
    <property type="match status" value="10"/>
</dbReference>
<feature type="domain" description="Fibronectin type-III" evidence="14">
    <location>
        <begin position="1503"/>
        <end position="1598"/>
    </location>
</feature>
<keyword evidence="16" id="KW-1185">Reference proteome</keyword>
<keyword evidence="5" id="KW-0130">Cell adhesion</keyword>
<evidence type="ECO:0000256" key="6">
    <source>
        <dbReference type="ARBA" id="ARBA00022989"/>
    </source>
</evidence>
<dbReference type="InterPro" id="IPR036179">
    <property type="entry name" value="Ig-like_dom_sf"/>
</dbReference>
<feature type="domain" description="Fibronectin type-III" evidence="14">
    <location>
        <begin position="908"/>
        <end position="1003"/>
    </location>
</feature>
<feature type="domain" description="Fibronectin type-III" evidence="14">
    <location>
        <begin position="1008"/>
        <end position="1109"/>
    </location>
</feature>
<protein>
    <recommendedName>
        <fullName evidence="17">Down syndrome cell adhesion molecule-like protein Dscam2</fullName>
    </recommendedName>
</protein>
<feature type="compositionally biased region" description="Basic and acidic residues" evidence="10">
    <location>
        <begin position="1901"/>
        <end position="1925"/>
    </location>
</feature>
<dbReference type="FunFam" id="2.60.40.10:FF:000093">
    <property type="entry name" value="Down syndrome cell adhesion molecule, isoform B"/>
    <property type="match status" value="1"/>
</dbReference>
<feature type="domain" description="Ig-like" evidence="13">
    <location>
        <begin position="423"/>
        <end position="516"/>
    </location>
</feature>
<feature type="domain" description="Fibronectin type-III" evidence="14">
    <location>
        <begin position="1214"/>
        <end position="1312"/>
    </location>
</feature>
<feature type="domain" description="Ig-like" evidence="13">
    <location>
        <begin position="709"/>
        <end position="802"/>
    </location>
</feature>
<evidence type="ECO:0000256" key="8">
    <source>
        <dbReference type="ARBA" id="ARBA00023157"/>
    </source>
</evidence>
<dbReference type="FunFam" id="2.60.40.10:FF:000230">
    <property type="entry name" value="Down syndrome cell adhesion molecule, isoform D"/>
    <property type="match status" value="1"/>
</dbReference>
<dbReference type="Pfam" id="PF00041">
    <property type="entry name" value="fn3"/>
    <property type="match status" value="5"/>
</dbReference>